<dbReference type="HOGENOM" id="CLU_094308_1_1_1"/>
<sequence>MAGKATKKQALANQQALSTLYKASLPLIFVSLLRTWYCNSGKSPLIKIISLHIPCIICIYTLEKTGRPTYDSKGKLSTVGVDLAQSGGLTDIMFDVIYLSLIADVGVILFNTLWLWWICGIAVVGYGGYKLWALKNMLMPSSPKTPKAKSTTPSEPEKSKRQMKREKRGDKVQIKYR</sequence>
<evidence type="ECO:0000256" key="6">
    <source>
        <dbReference type="ARBA" id="ARBA00023136"/>
    </source>
</evidence>
<dbReference type="eggNOG" id="KOG3269">
    <property type="taxonomic scope" value="Eukaryota"/>
</dbReference>
<evidence type="ECO:0000313" key="10">
    <source>
        <dbReference type="Proteomes" id="UP000002866"/>
    </source>
</evidence>
<keyword evidence="4" id="KW-0256">Endoplasmic reticulum</keyword>
<gene>
    <name evidence="9" type="primary">TBLA0D02420</name>
    <name evidence="9" type="ORF">TBLA_0D02420</name>
</gene>
<keyword evidence="5 8" id="KW-1133">Transmembrane helix</keyword>
<organism evidence="9 10">
    <name type="scientific">Henningerozyma blattae (strain ATCC 34711 / CBS 6284 / DSM 70876 / NBRC 10599 / NRRL Y-10934 / UCD 77-7)</name>
    <name type="common">Yeast</name>
    <name type="synonym">Tetrapisispora blattae</name>
    <dbReference type="NCBI Taxonomy" id="1071380"/>
    <lineage>
        <taxon>Eukaryota</taxon>
        <taxon>Fungi</taxon>
        <taxon>Dikarya</taxon>
        <taxon>Ascomycota</taxon>
        <taxon>Saccharomycotina</taxon>
        <taxon>Saccharomycetes</taxon>
        <taxon>Saccharomycetales</taxon>
        <taxon>Saccharomycetaceae</taxon>
        <taxon>Henningerozyma</taxon>
    </lineage>
</organism>
<dbReference type="GO" id="GO:0005789">
    <property type="term" value="C:endoplasmic reticulum membrane"/>
    <property type="evidence" value="ECO:0007669"/>
    <property type="project" value="UniProtKB-SubCell"/>
</dbReference>
<dbReference type="PANTHER" id="PTHR13505:SF7">
    <property type="entry name" value="TRANSMEMBRANE PROTEIN 208"/>
    <property type="match status" value="1"/>
</dbReference>
<dbReference type="KEGG" id="tbl:TBLA_0D02420"/>
<dbReference type="GO" id="GO:0006624">
    <property type="term" value="P:vacuolar protein processing"/>
    <property type="evidence" value="ECO:0007669"/>
    <property type="project" value="EnsemblFungi"/>
</dbReference>
<evidence type="ECO:0000256" key="7">
    <source>
        <dbReference type="SAM" id="MobiDB-lite"/>
    </source>
</evidence>
<evidence type="ECO:0008006" key="11">
    <source>
        <dbReference type="Google" id="ProtNLM"/>
    </source>
</evidence>
<comment type="similarity">
    <text evidence="2">Belongs to the TMEM208 family.</text>
</comment>
<dbReference type="GeneID" id="14495782"/>
<feature type="compositionally biased region" description="Basic and acidic residues" evidence="7">
    <location>
        <begin position="167"/>
        <end position="177"/>
    </location>
</feature>
<accession>I2H2Z4</accession>
<comment type="subcellular location">
    <subcellularLocation>
        <location evidence="1">Endoplasmic reticulum membrane</location>
        <topology evidence="1">Multi-pass membrane protein</topology>
    </subcellularLocation>
</comment>
<evidence type="ECO:0000256" key="2">
    <source>
        <dbReference type="ARBA" id="ARBA00009950"/>
    </source>
</evidence>
<dbReference type="Proteomes" id="UP000002866">
    <property type="component" value="Chromosome 4"/>
</dbReference>
<dbReference type="PANTHER" id="PTHR13505">
    <property type="entry name" value="TRANSMEMBRANE PROTEIN 208"/>
    <property type="match status" value="1"/>
</dbReference>
<evidence type="ECO:0000256" key="3">
    <source>
        <dbReference type="ARBA" id="ARBA00022692"/>
    </source>
</evidence>
<evidence type="ECO:0000313" key="9">
    <source>
        <dbReference type="EMBL" id="CCH60746.1"/>
    </source>
</evidence>
<evidence type="ECO:0000256" key="4">
    <source>
        <dbReference type="ARBA" id="ARBA00022824"/>
    </source>
</evidence>
<dbReference type="EMBL" id="HE806319">
    <property type="protein sequence ID" value="CCH60746.1"/>
    <property type="molecule type" value="Genomic_DNA"/>
</dbReference>
<dbReference type="OrthoDB" id="10012212at2759"/>
<name>I2H2Z4_HENB6</name>
<dbReference type="RefSeq" id="XP_004180265.1">
    <property type="nucleotide sequence ID" value="XM_004180217.1"/>
</dbReference>
<proteinExistence type="inferred from homology"/>
<feature type="transmembrane region" description="Helical" evidence="8">
    <location>
        <begin position="96"/>
        <end position="129"/>
    </location>
</feature>
<dbReference type="GO" id="GO:0005773">
    <property type="term" value="C:vacuole"/>
    <property type="evidence" value="ECO:0007669"/>
    <property type="project" value="GOC"/>
</dbReference>
<dbReference type="FunCoup" id="I2H2Z4">
    <property type="interactions" value="150"/>
</dbReference>
<protein>
    <recommendedName>
        <fullName evidence="11">DUF788 domain protein</fullName>
    </recommendedName>
</protein>
<reference evidence="9 10" key="1">
    <citation type="journal article" date="2011" name="Proc. Natl. Acad. Sci. U.S.A.">
        <title>Evolutionary erosion of yeast sex chromosomes by mating-type switching accidents.</title>
        <authorList>
            <person name="Gordon J.L."/>
            <person name="Armisen D."/>
            <person name="Proux-Wera E."/>
            <person name="Oheigeartaigh S.S."/>
            <person name="Byrne K.P."/>
            <person name="Wolfe K.H."/>
        </authorList>
    </citation>
    <scope>NUCLEOTIDE SEQUENCE [LARGE SCALE GENOMIC DNA]</scope>
    <source>
        <strain evidence="10">ATCC 34711 / CBS 6284 / DSM 70876 / NBRC 10599 / NRRL Y-10934 / UCD 77-7</strain>
    </source>
</reference>
<keyword evidence="6 8" id="KW-0472">Membrane</keyword>
<feature type="compositionally biased region" description="Polar residues" evidence="7">
    <location>
        <begin position="142"/>
        <end position="154"/>
    </location>
</feature>
<feature type="region of interest" description="Disordered" evidence="7">
    <location>
        <begin position="140"/>
        <end position="177"/>
    </location>
</feature>
<dbReference type="InterPro" id="IPR008506">
    <property type="entry name" value="SND2/TMEM208"/>
</dbReference>
<evidence type="ECO:0000256" key="8">
    <source>
        <dbReference type="SAM" id="Phobius"/>
    </source>
</evidence>
<evidence type="ECO:0000256" key="1">
    <source>
        <dbReference type="ARBA" id="ARBA00004477"/>
    </source>
</evidence>
<keyword evidence="10" id="KW-1185">Reference proteome</keyword>
<dbReference type="OMA" id="GLKNQFF"/>
<dbReference type="AlphaFoldDB" id="I2H2Z4"/>
<dbReference type="STRING" id="1071380.I2H2Z4"/>
<dbReference type="InParanoid" id="I2H2Z4"/>
<evidence type="ECO:0000256" key="5">
    <source>
        <dbReference type="ARBA" id="ARBA00022989"/>
    </source>
</evidence>
<dbReference type="Pfam" id="PF05620">
    <property type="entry name" value="TMEM208_SND2"/>
    <property type="match status" value="1"/>
</dbReference>
<keyword evidence="3 8" id="KW-0812">Transmembrane</keyword>